<comment type="caution">
    <text evidence="8">The sequence shown here is derived from an EMBL/GenBank/DDBJ whole genome shotgun (WGS) entry which is preliminary data.</text>
</comment>
<dbReference type="InterPro" id="IPR020613">
    <property type="entry name" value="Thiolase_CS"/>
</dbReference>
<evidence type="ECO:0000256" key="4">
    <source>
        <dbReference type="PIRSR" id="PIRSR000429-1"/>
    </source>
</evidence>
<dbReference type="NCBIfam" id="TIGR01930">
    <property type="entry name" value="AcCoA-C-Actrans"/>
    <property type="match status" value="1"/>
</dbReference>
<dbReference type="GO" id="GO:0003988">
    <property type="term" value="F:acetyl-CoA C-acyltransferase activity"/>
    <property type="evidence" value="ECO:0007669"/>
    <property type="project" value="UniProtKB-ARBA"/>
</dbReference>
<evidence type="ECO:0000256" key="2">
    <source>
        <dbReference type="ARBA" id="ARBA00022679"/>
    </source>
</evidence>
<comment type="similarity">
    <text evidence="1 5">Belongs to the thiolase-like superfamily. Thiolase family.</text>
</comment>
<dbReference type="Proteomes" id="UP000196531">
    <property type="component" value="Unassembled WGS sequence"/>
</dbReference>
<organism evidence="8 9">
    <name type="scientific">Halobacteriovorax marinus</name>
    <dbReference type="NCBI Taxonomy" id="97084"/>
    <lineage>
        <taxon>Bacteria</taxon>
        <taxon>Pseudomonadati</taxon>
        <taxon>Bdellovibrionota</taxon>
        <taxon>Bacteriovoracia</taxon>
        <taxon>Bacteriovoracales</taxon>
        <taxon>Halobacteriovoraceae</taxon>
        <taxon>Halobacteriovorax</taxon>
    </lineage>
</organism>
<proteinExistence type="inferred from homology"/>
<dbReference type="Pfam" id="PF00108">
    <property type="entry name" value="Thiolase_N"/>
    <property type="match status" value="1"/>
</dbReference>
<dbReference type="PROSITE" id="PS00737">
    <property type="entry name" value="THIOLASE_2"/>
    <property type="match status" value="1"/>
</dbReference>
<dbReference type="CDD" id="cd00751">
    <property type="entry name" value="thiolase"/>
    <property type="match status" value="1"/>
</dbReference>
<feature type="domain" description="Thiolase N-terminal" evidence="6">
    <location>
        <begin position="6"/>
        <end position="283"/>
    </location>
</feature>
<feature type="active site" description="Proton acceptor" evidence="4">
    <location>
        <position position="415"/>
    </location>
</feature>
<evidence type="ECO:0000256" key="3">
    <source>
        <dbReference type="ARBA" id="ARBA00023315"/>
    </source>
</evidence>
<dbReference type="PANTHER" id="PTHR18919:SF151">
    <property type="entry name" value="BLR2427 PROTEIN"/>
    <property type="match status" value="1"/>
</dbReference>
<dbReference type="AlphaFoldDB" id="A0A1Y5F3Z9"/>
<evidence type="ECO:0000313" key="9">
    <source>
        <dbReference type="Proteomes" id="UP000196531"/>
    </source>
</evidence>
<keyword evidence="3 5" id="KW-0012">Acyltransferase</keyword>
<evidence type="ECO:0000256" key="5">
    <source>
        <dbReference type="RuleBase" id="RU003557"/>
    </source>
</evidence>
<reference evidence="9" key="1">
    <citation type="journal article" date="2017" name="Proc. Natl. Acad. Sci. U.S.A.">
        <title>Simulation of Deepwater Horizon oil plume reveals substrate specialization within a complex community of hydrocarbon-degraders.</title>
        <authorList>
            <person name="Hu P."/>
            <person name="Dubinsky E.A."/>
            <person name="Probst A.J."/>
            <person name="Wang J."/>
            <person name="Sieber C.M.K."/>
            <person name="Tom L.M."/>
            <person name="Gardinali P."/>
            <person name="Banfield J.F."/>
            <person name="Atlas R.M."/>
            <person name="Andersen G.L."/>
        </authorList>
    </citation>
    <scope>NUCLEOTIDE SEQUENCE [LARGE SCALE GENOMIC DNA]</scope>
</reference>
<dbReference type="InterPro" id="IPR020617">
    <property type="entry name" value="Thiolase_C"/>
</dbReference>
<feature type="domain" description="Thiolase C-terminal" evidence="7">
    <location>
        <begin position="290"/>
        <end position="427"/>
    </location>
</feature>
<sequence>MAMKPVYIIDGKRSPHAKAGADLKDVDAPFLGAYLVSHMMDKTSIPYDEVDEVIFGNTGTPAKYPNISRVIALEAGLDKKTSAYSVHRNCASGMEAVSQAFLKIASGRSDVIIAGGVECMSQMPLIYNKEMTELFVSVMKSKTVADKIKAVSSFRPPFLSPIIAIEQGLTDPFCGLNMGQTAEVLAREFDLTREMQDEYANASHHKAIAAQNEGKFEEEIVPILVGEKLNKLLSKDVGPRGNSTVEGLAKMKPYFEKRSGTVTVGNSCPITDGGSALIFASEEAVAKYNLKPIARIVDFHFHGLEPERMGMGPLLAMDGVFKRTGLGLKDMDLVEINEAFAAQLMAVTAAAKDKDIAARFGMDSALGEIPADKLNVNGGAIALGHPVGSTGSRLLVTLMHELRRRKGKYGVASLCIGGGQGGACIIENLVK</sequence>
<dbReference type="SUPFAM" id="SSF53901">
    <property type="entry name" value="Thiolase-like"/>
    <property type="match status" value="2"/>
</dbReference>
<dbReference type="InterPro" id="IPR016039">
    <property type="entry name" value="Thiolase-like"/>
</dbReference>
<keyword evidence="2 5" id="KW-0808">Transferase</keyword>
<dbReference type="Gene3D" id="3.40.47.10">
    <property type="match status" value="1"/>
</dbReference>
<dbReference type="Pfam" id="PF02803">
    <property type="entry name" value="Thiolase_C"/>
    <property type="match status" value="1"/>
</dbReference>
<dbReference type="InterPro" id="IPR020616">
    <property type="entry name" value="Thiolase_N"/>
</dbReference>
<accession>A0A1Y5F3Z9</accession>
<gene>
    <name evidence="8" type="ORF">A9Q84_15835</name>
</gene>
<dbReference type="PIRSF" id="PIRSF000429">
    <property type="entry name" value="Ac-CoA_Ac_transf"/>
    <property type="match status" value="1"/>
</dbReference>
<dbReference type="PANTHER" id="PTHR18919">
    <property type="entry name" value="ACETYL-COA C-ACYLTRANSFERASE"/>
    <property type="match status" value="1"/>
</dbReference>
<evidence type="ECO:0000256" key="1">
    <source>
        <dbReference type="ARBA" id="ARBA00010982"/>
    </source>
</evidence>
<evidence type="ECO:0000313" key="8">
    <source>
        <dbReference type="EMBL" id="OUR95308.1"/>
    </source>
</evidence>
<name>A0A1Y5F3Z9_9BACT</name>
<dbReference type="InterPro" id="IPR002155">
    <property type="entry name" value="Thiolase"/>
</dbReference>
<dbReference type="EMBL" id="MAAO01000008">
    <property type="protein sequence ID" value="OUR95308.1"/>
    <property type="molecule type" value="Genomic_DNA"/>
</dbReference>
<protein>
    <submittedName>
        <fullName evidence="8">Acetyl-CoA acyltransferase</fullName>
    </submittedName>
</protein>
<dbReference type="InterPro" id="IPR020610">
    <property type="entry name" value="Thiolase_AS"/>
</dbReference>
<dbReference type="PROSITE" id="PS00099">
    <property type="entry name" value="THIOLASE_3"/>
    <property type="match status" value="1"/>
</dbReference>
<evidence type="ECO:0000259" key="6">
    <source>
        <dbReference type="Pfam" id="PF00108"/>
    </source>
</evidence>
<feature type="active site" description="Acyl-thioester intermediate" evidence="4">
    <location>
        <position position="90"/>
    </location>
</feature>
<evidence type="ECO:0000259" key="7">
    <source>
        <dbReference type="Pfam" id="PF02803"/>
    </source>
</evidence>
<feature type="active site" description="Proton acceptor" evidence="4">
    <location>
        <position position="385"/>
    </location>
</feature>